<dbReference type="AlphaFoldDB" id="W1JB63"/>
<evidence type="ECO:0000313" key="1">
    <source>
        <dbReference type="EMBL" id="CDL87253.1"/>
    </source>
</evidence>
<dbReference type="Proteomes" id="UP000019197">
    <property type="component" value="Unassembled WGS sequence"/>
</dbReference>
<organism evidence="1 2">
    <name type="scientific">Xenorhabdus cabanillasii JM26</name>
    <dbReference type="NCBI Taxonomy" id="1427517"/>
    <lineage>
        <taxon>Bacteria</taxon>
        <taxon>Pseudomonadati</taxon>
        <taxon>Pseudomonadota</taxon>
        <taxon>Gammaproteobacteria</taxon>
        <taxon>Enterobacterales</taxon>
        <taxon>Morganellaceae</taxon>
        <taxon>Xenorhabdus</taxon>
    </lineage>
</organism>
<dbReference type="Pfam" id="PF05069">
    <property type="entry name" value="Phage_tail_S"/>
    <property type="match status" value="1"/>
</dbReference>
<dbReference type="NCBIfam" id="TIGR01635">
    <property type="entry name" value="tail_comp_S"/>
    <property type="match status" value="1"/>
</dbReference>
<sequence length="119" mass="13470">MITGFDEARGAVRSFYRSEIDRYIAIDRSETRQTSTRRDPLIPRLRTARFLRLRTTSDTAVVGFQGKAAAIARQHQYGLTGSINALAQARYPRRELLGISEAEKVKLIEMIYHDLAGTV</sequence>
<comment type="caution">
    <text evidence="1">The sequence shown here is derived from an EMBL/GenBank/DDBJ whole genome shotgun (WGS) entry which is preliminary data.</text>
</comment>
<proteinExistence type="predicted"/>
<evidence type="ECO:0000313" key="2">
    <source>
        <dbReference type="Proteomes" id="UP000019197"/>
    </source>
</evidence>
<dbReference type="RefSeq" id="WP_306414922.1">
    <property type="nucleotide sequence ID" value="NZ_CAWLVK010000482.1"/>
</dbReference>
<name>W1JB63_9GAMM</name>
<reference evidence="1 2" key="1">
    <citation type="submission" date="2013-11" db="EMBL/GenBank/DDBJ databases">
        <title>Draft genome sequence and annotation of the entomopathogenic bacterium, Xenorhabdus cabanillasi strain JM26.</title>
        <authorList>
            <person name="Gualtieri M."/>
            <person name="Ogier J.C."/>
            <person name="Pages S."/>
            <person name="Givaudan A."/>
            <person name="Gaudriault S."/>
        </authorList>
    </citation>
    <scope>NUCLEOTIDE SEQUENCE [LARGE SCALE GENOMIC DNA]</scope>
    <source>
        <strain evidence="1 2">JM26</strain>
    </source>
</reference>
<gene>
    <name evidence="1" type="ORF">XCR1_860037</name>
</gene>
<dbReference type="InterPro" id="IPR006522">
    <property type="entry name" value="Phage_virion_morphogenesis"/>
</dbReference>
<protein>
    <submittedName>
        <fullName evidence="1">Phage virion morphogeneis family protein</fullName>
    </submittedName>
</protein>
<accession>W1JB63</accession>
<dbReference type="EMBL" id="CBXE010000482">
    <property type="protein sequence ID" value="CDL87253.1"/>
    <property type="molecule type" value="Genomic_DNA"/>
</dbReference>